<name>A0A6J3KD74_9HYME</name>
<feature type="transmembrane region" description="Helical" evidence="10">
    <location>
        <begin position="55"/>
        <end position="74"/>
    </location>
</feature>
<evidence type="ECO:0000256" key="10">
    <source>
        <dbReference type="SAM" id="Phobius"/>
    </source>
</evidence>
<dbReference type="GO" id="GO:0007165">
    <property type="term" value="P:signal transduction"/>
    <property type="evidence" value="ECO:0007669"/>
    <property type="project" value="UniProtKB-KW"/>
</dbReference>
<keyword evidence="5" id="KW-0552">Olfaction</keyword>
<dbReference type="InterPro" id="IPR004117">
    <property type="entry name" value="7tm6_olfct_rcpt"/>
</dbReference>
<organism evidence="11 12">
    <name type="scientific">Bombus vosnesenskii</name>
    <dbReference type="NCBI Taxonomy" id="207650"/>
    <lineage>
        <taxon>Eukaryota</taxon>
        <taxon>Metazoa</taxon>
        <taxon>Ecdysozoa</taxon>
        <taxon>Arthropoda</taxon>
        <taxon>Hexapoda</taxon>
        <taxon>Insecta</taxon>
        <taxon>Pterygota</taxon>
        <taxon>Neoptera</taxon>
        <taxon>Endopterygota</taxon>
        <taxon>Hymenoptera</taxon>
        <taxon>Apocrita</taxon>
        <taxon>Aculeata</taxon>
        <taxon>Apoidea</taxon>
        <taxon>Anthophila</taxon>
        <taxon>Apidae</taxon>
        <taxon>Bombus</taxon>
        <taxon>Pyrobombus</taxon>
    </lineage>
</organism>
<keyword evidence="6 10" id="KW-1133">Transmembrane helix</keyword>
<accession>A0A6J3KD74</accession>
<feature type="transmembrane region" description="Helical" evidence="10">
    <location>
        <begin position="266"/>
        <end position="289"/>
    </location>
</feature>
<dbReference type="GO" id="GO:0005549">
    <property type="term" value="F:odorant binding"/>
    <property type="evidence" value="ECO:0007669"/>
    <property type="project" value="InterPro"/>
</dbReference>
<keyword evidence="2" id="KW-1003">Cell membrane</keyword>
<dbReference type="PANTHER" id="PTHR21137">
    <property type="entry name" value="ODORANT RECEPTOR"/>
    <property type="match status" value="1"/>
</dbReference>
<keyword evidence="7 10" id="KW-0472">Membrane</keyword>
<gene>
    <name evidence="12" type="primary">LOC117234210</name>
</gene>
<keyword evidence="8" id="KW-0675">Receptor</keyword>
<keyword evidence="9" id="KW-0807">Transducer</keyword>
<evidence type="ECO:0000256" key="6">
    <source>
        <dbReference type="ARBA" id="ARBA00022989"/>
    </source>
</evidence>
<dbReference type="GeneID" id="117234210"/>
<evidence type="ECO:0000256" key="5">
    <source>
        <dbReference type="ARBA" id="ARBA00022725"/>
    </source>
</evidence>
<keyword evidence="4 10" id="KW-0812">Transmembrane</keyword>
<evidence type="ECO:0000256" key="8">
    <source>
        <dbReference type="ARBA" id="ARBA00023170"/>
    </source>
</evidence>
<evidence type="ECO:0000256" key="7">
    <source>
        <dbReference type="ARBA" id="ARBA00023136"/>
    </source>
</evidence>
<dbReference type="RefSeq" id="XP_033351088.1">
    <property type="nucleotide sequence ID" value="XM_033495197.1"/>
</dbReference>
<dbReference type="Pfam" id="PF02949">
    <property type="entry name" value="7tm_6"/>
    <property type="match status" value="2"/>
</dbReference>
<dbReference type="KEGG" id="bvk:117234210"/>
<evidence type="ECO:0000256" key="1">
    <source>
        <dbReference type="ARBA" id="ARBA00004651"/>
    </source>
</evidence>
<keyword evidence="11" id="KW-1185">Reference proteome</keyword>
<feature type="transmembrane region" description="Helical" evidence="10">
    <location>
        <begin position="16"/>
        <end position="35"/>
    </location>
</feature>
<feature type="transmembrane region" description="Helical" evidence="10">
    <location>
        <begin position="107"/>
        <end position="127"/>
    </location>
</feature>
<evidence type="ECO:0000313" key="11">
    <source>
        <dbReference type="Proteomes" id="UP000504631"/>
    </source>
</evidence>
<proteinExistence type="predicted"/>
<evidence type="ECO:0000256" key="3">
    <source>
        <dbReference type="ARBA" id="ARBA00022606"/>
    </source>
</evidence>
<reference evidence="12" key="1">
    <citation type="submission" date="2025-08" db="UniProtKB">
        <authorList>
            <consortium name="RefSeq"/>
        </authorList>
    </citation>
    <scope>IDENTIFICATION</scope>
    <source>
        <tissue evidence="12">Muscle</tissue>
    </source>
</reference>
<evidence type="ECO:0000256" key="4">
    <source>
        <dbReference type="ARBA" id="ARBA00022692"/>
    </source>
</evidence>
<dbReference type="GO" id="GO:0005886">
    <property type="term" value="C:plasma membrane"/>
    <property type="evidence" value="ECO:0007669"/>
    <property type="project" value="UniProtKB-SubCell"/>
</dbReference>
<dbReference type="Proteomes" id="UP000504631">
    <property type="component" value="Unplaced"/>
</dbReference>
<feature type="transmembrane region" description="Helical" evidence="10">
    <location>
        <begin position="487"/>
        <end position="511"/>
    </location>
</feature>
<feature type="transmembrane region" description="Helical" evidence="10">
    <location>
        <begin position="232"/>
        <end position="254"/>
    </location>
</feature>
<dbReference type="GO" id="GO:0004984">
    <property type="term" value="F:olfactory receptor activity"/>
    <property type="evidence" value="ECO:0007669"/>
    <property type="project" value="InterPro"/>
</dbReference>
<feature type="transmembrane region" description="Helical" evidence="10">
    <location>
        <begin position="422"/>
        <end position="443"/>
    </location>
</feature>
<feature type="transmembrane region" description="Helical" evidence="10">
    <location>
        <begin position="565"/>
        <end position="589"/>
    </location>
</feature>
<comment type="subcellular location">
    <subcellularLocation>
        <location evidence="1">Cell membrane</location>
        <topology evidence="1">Multi-pass membrane protein</topology>
    </subcellularLocation>
</comment>
<sequence>MGIWPEERKWNRSSSYLVLLPCIIMLCFACAPQTINLPMIAGDSDLVIENLSTNITVMVSLMKTLTVWINGIPLKSLLRYMANDWDAVTNNIERETMVNTARITRKITIGSTLMVNIVILAFVPARLSSMKNNDIALFLRGYYPYNTSISPNFELTMIGQYVAAIYAANTYTTVDTLVVLLIFHVCGQLSILRQDLEKIDSYDKKNIEMKMQKIVEKHEYINRFAGRIENSFNMMLLFQMLSCTIQICSQFYQVMMSLGENTMEDMIFQISFLLIYVFYVMLQLFLYCYMGEKLAAESTEIANIAYSTKWYNLPPKNARWLVIIMCRATSSPLQITAGRFCSFTFALYCQSANLFFIWGNLELVTENLSTANIPGINAMIKLIFAWYYKDSFKPIMKSFYDDWRSAKTEEEKTAMLKMAKPANFISVWCSILTLTMVTAYLSLRSISVYLSDRLHENQDHLSLYPGYFPYNIRPVPILLMTNFAQVIAGYSATICYTTVDTFIAMLVLHICGQFEILRKKLTRLMDGEEGNRSIDEFQKELVWIITKHEHLNWLAQTIEKCFSPLLLLQMLLCTIEICFQGFLFFNVLIKNENGIFNFQLVFFVLFVCFILVHVYLYCYIGEMLLIQSREMSNSAYESNWYNVSPSQTKCLLFIMNRSTRPLCLTAGKFGIFSMELFSTILKTAMGYLSVLLTVANND</sequence>
<keyword evidence="3" id="KW-0716">Sensory transduction</keyword>
<dbReference type="PANTHER" id="PTHR21137:SF35">
    <property type="entry name" value="ODORANT RECEPTOR 19A-RELATED"/>
    <property type="match status" value="1"/>
</dbReference>
<dbReference type="AlphaFoldDB" id="A0A6J3KD74"/>
<evidence type="ECO:0000256" key="9">
    <source>
        <dbReference type="ARBA" id="ARBA00023224"/>
    </source>
</evidence>
<protein>
    <submittedName>
        <fullName evidence="12">Odorant receptor 4-like</fullName>
    </submittedName>
</protein>
<evidence type="ECO:0000313" key="12">
    <source>
        <dbReference type="RefSeq" id="XP_033351088.1"/>
    </source>
</evidence>
<feature type="transmembrane region" description="Helical" evidence="10">
    <location>
        <begin position="595"/>
        <end position="620"/>
    </location>
</feature>
<feature type="transmembrane region" description="Helical" evidence="10">
    <location>
        <begin position="161"/>
        <end position="183"/>
    </location>
</feature>
<evidence type="ECO:0000256" key="2">
    <source>
        <dbReference type="ARBA" id="ARBA00022475"/>
    </source>
</evidence>